<keyword evidence="1" id="KW-0285">Flavoprotein</keyword>
<reference evidence="4 5" key="1">
    <citation type="journal article" date="2016" name="Nat. Commun.">
        <title>Thousands of microbial genomes shed light on interconnected biogeochemical processes in an aquifer system.</title>
        <authorList>
            <person name="Anantharaman K."/>
            <person name="Brown C.T."/>
            <person name="Hug L.A."/>
            <person name="Sharon I."/>
            <person name="Castelle C.J."/>
            <person name="Probst A.J."/>
            <person name="Thomas B.C."/>
            <person name="Singh A."/>
            <person name="Wilkins M.J."/>
            <person name="Karaoz U."/>
            <person name="Brodie E.L."/>
            <person name="Williams K.H."/>
            <person name="Hubbard S.S."/>
            <person name="Banfield J.F."/>
        </authorList>
    </citation>
    <scope>NUCLEOTIDE SEQUENCE [LARGE SCALE GENOMIC DNA]</scope>
</reference>
<organism evidence="4 5">
    <name type="scientific">Candidatus Lambdaproteobacteria bacterium RIFOXYD2_FULL_56_26</name>
    <dbReference type="NCBI Taxonomy" id="1817773"/>
    <lineage>
        <taxon>Bacteria</taxon>
        <taxon>Pseudomonadati</taxon>
        <taxon>Pseudomonadota</taxon>
        <taxon>Candidatus Lambdaproteobacteria</taxon>
    </lineage>
</organism>
<protein>
    <submittedName>
        <fullName evidence="4">2-nitropropane dioxygenase</fullName>
    </submittedName>
</protein>
<name>A0A1F6GSJ5_9PROT</name>
<keyword evidence="4" id="KW-0223">Dioxygenase</keyword>
<dbReference type="EMBL" id="MFNF01000040">
    <property type="protein sequence ID" value="OGH01049.1"/>
    <property type="molecule type" value="Genomic_DNA"/>
</dbReference>
<evidence type="ECO:0000313" key="4">
    <source>
        <dbReference type="EMBL" id="OGH01049.1"/>
    </source>
</evidence>
<dbReference type="InterPro" id="IPR013785">
    <property type="entry name" value="Aldolase_TIM"/>
</dbReference>
<evidence type="ECO:0000256" key="3">
    <source>
        <dbReference type="ARBA" id="ARBA00023002"/>
    </source>
</evidence>
<sequence length="429" mass="47666">MTDHLDNYRLTLGENTYLPIMVGGMGMDISTSKLALEAARQGGIAHISDALISAVSDKHYGTNFLKTRQQKYQPYISQNLANRFHAQFDLDELYQASRLLVENTMHAKTGTGGIFINIMEKLTMANPRATLEVRLKGVMDAGIDGITLSAGLHLGSMALIADHPRFRQIKLGLIVSSKRALELFVKKTARLNRPLDYVVVEGPLAGGHLGFKIDDWFKFDLAEITKEVIDYTKTLGLNIPVIPAGGIFTGGDATRMLQMGAAAVQVATRFTTTLESGFPMKVQQRFFRSKEEEVVVNLVSPTGYPMRMLNDSPCIGTSIRPNCETLGFILDGNGDCSYIDAYNQEVLRHPDNPKVMDKTCLCTYMKSYGTWTCGHMVYRLKDTTNQLPDGSFQQLTVAQVFHDYLHGDDQHIKPALMEPHHQPALTTED</sequence>
<evidence type="ECO:0000256" key="1">
    <source>
        <dbReference type="ARBA" id="ARBA00022630"/>
    </source>
</evidence>
<dbReference type="PANTHER" id="PTHR32332:SF18">
    <property type="entry name" value="2-NITROPROPANE DIOXYGENASE"/>
    <property type="match status" value="1"/>
</dbReference>
<dbReference type="InterPro" id="IPR004136">
    <property type="entry name" value="NMO"/>
</dbReference>
<evidence type="ECO:0000256" key="2">
    <source>
        <dbReference type="ARBA" id="ARBA00022643"/>
    </source>
</evidence>
<gene>
    <name evidence="4" type="ORF">A2557_00420</name>
</gene>
<keyword evidence="2" id="KW-0288">FMN</keyword>
<keyword evidence="3" id="KW-0560">Oxidoreductase</keyword>
<dbReference type="GO" id="GO:0051213">
    <property type="term" value="F:dioxygenase activity"/>
    <property type="evidence" value="ECO:0007669"/>
    <property type="project" value="UniProtKB-KW"/>
</dbReference>
<dbReference type="CDD" id="cd04730">
    <property type="entry name" value="NPD_like"/>
    <property type="match status" value="1"/>
</dbReference>
<dbReference type="Gene3D" id="3.20.20.70">
    <property type="entry name" value="Aldolase class I"/>
    <property type="match status" value="1"/>
</dbReference>
<proteinExistence type="predicted"/>
<dbReference type="Pfam" id="PF03060">
    <property type="entry name" value="NMO"/>
    <property type="match status" value="1"/>
</dbReference>
<dbReference type="AlphaFoldDB" id="A0A1F6GSJ5"/>
<dbReference type="Proteomes" id="UP000177583">
    <property type="component" value="Unassembled WGS sequence"/>
</dbReference>
<comment type="caution">
    <text evidence="4">The sequence shown here is derived from an EMBL/GenBank/DDBJ whole genome shotgun (WGS) entry which is preliminary data.</text>
</comment>
<dbReference type="GO" id="GO:0018580">
    <property type="term" value="F:nitronate monooxygenase activity"/>
    <property type="evidence" value="ECO:0007669"/>
    <property type="project" value="InterPro"/>
</dbReference>
<dbReference type="SUPFAM" id="SSF51412">
    <property type="entry name" value="Inosine monophosphate dehydrogenase (IMPDH)"/>
    <property type="match status" value="1"/>
</dbReference>
<accession>A0A1F6GSJ5</accession>
<evidence type="ECO:0000313" key="5">
    <source>
        <dbReference type="Proteomes" id="UP000177583"/>
    </source>
</evidence>
<dbReference type="PANTHER" id="PTHR32332">
    <property type="entry name" value="2-NITROPROPANE DIOXYGENASE"/>
    <property type="match status" value="1"/>
</dbReference>